<protein>
    <submittedName>
        <fullName evidence="2">Uncharacterized protein</fullName>
    </submittedName>
</protein>
<dbReference type="Proteomes" id="UP001589575">
    <property type="component" value="Unassembled WGS sequence"/>
</dbReference>
<organism evidence="2 3">
    <name type="scientific">Citricoccus parietis</name>
    <dbReference type="NCBI Taxonomy" id="592307"/>
    <lineage>
        <taxon>Bacteria</taxon>
        <taxon>Bacillati</taxon>
        <taxon>Actinomycetota</taxon>
        <taxon>Actinomycetes</taxon>
        <taxon>Micrococcales</taxon>
        <taxon>Micrococcaceae</taxon>
        <taxon>Citricoccus</taxon>
    </lineage>
</organism>
<evidence type="ECO:0000256" key="1">
    <source>
        <dbReference type="SAM" id="MobiDB-lite"/>
    </source>
</evidence>
<reference evidence="2 3" key="1">
    <citation type="submission" date="2024-09" db="EMBL/GenBank/DDBJ databases">
        <authorList>
            <person name="Sun Q."/>
            <person name="Mori K."/>
        </authorList>
    </citation>
    <scope>NUCLEOTIDE SEQUENCE [LARGE SCALE GENOMIC DNA]</scope>
    <source>
        <strain evidence="2 3">CCM 7609</strain>
    </source>
</reference>
<proteinExistence type="predicted"/>
<comment type="caution">
    <text evidence="2">The sequence shown here is derived from an EMBL/GenBank/DDBJ whole genome shotgun (WGS) entry which is preliminary data.</text>
</comment>
<name>A0ABV5G5P3_9MICC</name>
<gene>
    <name evidence="2" type="ORF">ACFFX0_24650</name>
</gene>
<sequence length="144" mass="15312">MRGRAPAPINGIRGQTSTPRAIWVNSRQTPSTRAEVPQVNSRSNGAPEWGVASVNHTGRCCTDSVDRLAPVSSSAPSARVPAPVPVARAEATSGHCCRPRERRKATAARAAPPAARTAATRIRSSRSRPRNRPKSTYPNHCSTG</sequence>
<feature type="compositionally biased region" description="Basic residues" evidence="1">
    <location>
        <begin position="123"/>
        <end position="133"/>
    </location>
</feature>
<feature type="compositionally biased region" description="Low complexity" evidence="1">
    <location>
        <begin position="72"/>
        <end position="89"/>
    </location>
</feature>
<evidence type="ECO:0000313" key="2">
    <source>
        <dbReference type="EMBL" id="MFB9074211.1"/>
    </source>
</evidence>
<feature type="compositionally biased region" description="Low complexity" evidence="1">
    <location>
        <begin position="107"/>
        <end position="122"/>
    </location>
</feature>
<dbReference type="EMBL" id="JBHMFI010000002">
    <property type="protein sequence ID" value="MFB9074211.1"/>
    <property type="molecule type" value="Genomic_DNA"/>
</dbReference>
<feature type="region of interest" description="Disordered" evidence="1">
    <location>
        <begin position="72"/>
        <end position="144"/>
    </location>
</feature>
<accession>A0ABV5G5P3</accession>
<evidence type="ECO:0000313" key="3">
    <source>
        <dbReference type="Proteomes" id="UP001589575"/>
    </source>
</evidence>
<keyword evidence="3" id="KW-1185">Reference proteome</keyword>
<feature type="compositionally biased region" description="Polar residues" evidence="1">
    <location>
        <begin position="13"/>
        <end position="44"/>
    </location>
</feature>
<feature type="region of interest" description="Disordered" evidence="1">
    <location>
        <begin position="1"/>
        <end position="50"/>
    </location>
</feature>